<dbReference type="EMBL" id="WHWC01000001">
    <property type="protein sequence ID" value="KAG8391069.1"/>
    <property type="molecule type" value="Genomic_DNA"/>
</dbReference>
<accession>A0AAV6YE81</accession>
<dbReference type="PANTHER" id="PTHR34370:SF2">
    <property type="entry name" value="GAG-POL POLYPROTEIN_RETROTRANSPOSON"/>
    <property type="match status" value="1"/>
</dbReference>
<keyword evidence="1" id="KW-0812">Transmembrane</keyword>
<proteinExistence type="predicted"/>
<dbReference type="PANTHER" id="PTHR34370">
    <property type="entry name" value="OS04G0600100 PROTEIN"/>
    <property type="match status" value="1"/>
</dbReference>
<organism evidence="2 3">
    <name type="scientific">Buddleja alternifolia</name>
    <dbReference type="NCBI Taxonomy" id="168488"/>
    <lineage>
        <taxon>Eukaryota</taxon>
        <taxon>Viridiplantae</taxon>
        <taxon>Streptophyta</taxon>
        <taxon>Embryophyta</taxon>
        <taxon>Tracheophyta</taxon>
        <taxon>Spermatophyta</taxon>
        <taxon>Magnoliopsida</taxon>
        <taxon>eudicotyledons</taxon>
        <taxon>Gunneridae</taxon>
        <taxon>Pentapetalae</taxon>
        <taxon>asterids</taxon>
        <taxon>lamiids</taxon>
        <taxon>Lamiales</taxon>
        <taxon>Scrophulariaceae</taxon>
        <taxon>Buddlejeae</taxon>
        <taxon>Buddleja</taxon>
    </lineage>
</organism>
<name>A0AAV6YE81_9LAMI</name>
<keyword evidence="1" id="KW-0472">Membrane</keyword>
<evidence type="ECO:0000313" key="2">
    <source>
        <dbReference type="EMBL" id="KAG8391069.1"/>
    </source>
</evidence>
<keyword evidence="3" id="KW-1185">Reference proteome</keyword>
<dbReference type="Proteomes" id="UP000826271">
    <property type="component" value="Unassembled WGS sequence"/>
</dbReference>
<evidence type="ECO:0000313" key="3">
    <source>
        <dbReference type="Proteomes" id="UP000826271"/>
    </source>
</evidence>
<sequence>MSCSTMSISFSSINVNISTIIINHHSHPSPLPVPSCAQFFRRINFTAKTNNMVPYLAFAQSSSLAVAKWQEFAERTIAVVVTLVCGLRILNRLKKYGLSGILSYGLLNTAYYLTTFLVVWFYITPSPGRMGYLAAVERALALAPFVDRGLSWFTVKFGFRSQGKVCDS</sequence>
<gene>
    <name evidence="2" type="ORF">BUALT_Bualt01G0149500</name>
</gene>
<protein>
    <submittedName>
        <fullName evidence="2">Uncharacterized protein</fullName>
    </submittedName>
</protein>
<keyword evidence="1" id="KW-1133">Transmembrane helix</keyword>
<reference evidence="2" key="1">
    <citation type="submission" date="2019-10" db="EMBL/GenBank/DDBJ databases">
        <authorList>
            <person name="Zhang R."/>
            <person name="Pan Y."/>
            <person name="Wang J."/>
            <person name="Ma R."/>
            <person name="Yu S."/>
        </authorList>
    </citation>
    <scope>NUCLEOTIDE SEQUENCE</scope>
    <source>
        <strain evidence="2">LA-IB0</strain>
        <tissue evidence="2">Leaf</tissue>
    </source>
</reference>
<feature type="transmembrane region" description="Helical" evidence="1">
    <location>
        <begin position="102"/>
        <end position="123"/>
    </location>
</feature>
<evidence type="ECO:0000256" key="1">
    <source>
        <dbReference type="SAM" id="Phobius"/>
    </source>
</evidence>
<dbReference type="AlphaFoldDB" id="A0AAV6YE81"/>
<comment type="caution">
    <text evidence="2">The sequence shown here is derived from an EMBL/GenBank/DDBJ whole genome shotgun (WGS) entry which is preliminary data.</text>
</comment>